<feature type="compositionally biased region" description="Polar residues" evidence="1">
    <location>
        <begin position="82"/>
        <end position="97"/>
    </location>
</feature>
<evidence type="ECO:0000313" key="4">
    <source>
        <dbReference type="Proteomes" id="UP001283361"/>
    </source>
</evidence>
<accession>A0AAE0YDK8</accession>
<evidence type="ECO:0000256" key="2">
    <source>
        <dbReference type="SAM" id="SignalP"/>
    </source>
</evidence>
<dbReference type="EMBL" id="JAWDGP010006426">
    <property type="protein sequence ID" value="KAK3741457.1"/>
    <property type="molecule type" value="Genomic_DNA"/>
</dbReference>
<organism evidence="3 4">
    <name type="scientific">Elysia crispata</name>
    <name type="common">lettuce slug</name>
    <dbReference type="NCBI Taxonomy" id="231223"/>
    <lineage>
        <taxon>Eukaryota</taxon>
        <taxon>Metazoa</taxon>
        <taxon>Spiralia</taxon>
        <taxon>Lophotrochozoa</taxon>
        <taxon>Mollusca</taxon>
        <taxon>Gastropoda</taxon>
        <taxon>Heterobranchia</taxon>
        <taxon>Euthyneura</taxon>
        <taxon>Panpulmonata</taxon>
        <taxon>Sacoglossa</taxon>
        <taxon>Placobranchoidea</taxon>
        <taxon>Plakobranchidae</taxon>
        <taxon>Elysia</taxon>
    </lineage>
</organism>
<sequence length="140" mass="15564">MWHRLLHLALAVLDLKAHWSFSLNLQPVRLDPGLPVPPPPPIPQLGTSLYPSKNLHGFVSNSAGEARWPQTDRARLQRPASDVQTSWRDLNPVNTDPFTDPDRLAVSSCGGARLSDLRDSPSVSRHVDFCLEVLLELFKG</sequence>
<name>A0AAE0YDK8_9GAST</name>
<feature type="region of interest" description="Disordered" evidence="1">
    <location>
        <begin position="77"/>
        <end position="99"/>
    </location>
</feature>
<keyword evidence="2" id="KW-0732">Signal</keyword>
<reference evidence="3" key="1">
    <citation type="journal article" date="2023" name="G3 (Bethesda)">
        <title>A reference genome for the long-term kleptoplast-retaining sea slug Elysia crispata morphotype clarki.</title>
        <authorList>
            <person name="Eastman K.E."/>
            <person name="Pendleton A.L."/>
            <person name="Shaikh M.A."/>
            <person name="Suttiyut T."/>
            <person name="Ogas R."/>
            <person name="Tomko P."/>
            <person name="Gavelis G."/>
            <person name="Widhalm J.R."/>
            <person name="Wisecaver J.H."/>
        </authorList>
    </citation>
    <scope>NUCLEOTIDE SEQUENCE</scope>
    <source>
        <strain evidence="3">ECLA1</strain>
    </source>
</reference>
<proteinExistence type="predicted"/>
<evidence type="ECO:0000256" key="1">
    <source>
        <dbReference type="SAM" id="MobiDB-lite"/>
    </source>
</evidence>
<feature type="chain" id="PRO_5042197771" evidence="2">
    <location>
        <begin position="18"/>
        <end position="140"/>
    </location>
</feature>
<keyword evidence="4" id="KW-1185">Reference proteome</keyword>
<evidence type="ECO:0000313" key="3">
    <source>
        <dbReference type="EMBL" id="KAK3741457.1"/>
    </source>
</evidence>
<dbReference type="Proteomes" id="UP001283361">
    <property type="component" value="Unassembled WGS sequence"/>
</dbReference>
<feature type="signal peptide" evidence="2">
    <location>
        <begin position="1"/>
        <end position="17"/>
    </location>
</feature>
<comment type="caution">
    <text evidence="3">The sequence shown here is derived from an EMBL/GenBank/DDBJ whole genome shotgun (WGS) entry which is preliminary data.</text>
</comment>
<gene>
    <name evidence="3" type="ORF">RRG08_017586</name>
</gene>
<dbReference type="AlphaFoldDB" id="A0AAE0YDK8"/>
<protein>
    <submittedName>
        <fullName evidence="3">Uncharacterized protein</fullName>
    </submittedName>
</protein>